<keyword evidence="1" id="KW-0732">Signal</keyword>
<dbReference type="Proteomes" id="UP000050956">
    <property type="component" value="Unassembled WGS sequence"/>
</dbReference>
<evidence type="ECO:0000313" key="5">
    <source>
        <dbReference type="Proteomes" id="UP000050956"/>
    </source>
</evidence>
<organism evidence="4 5">
    <name type="scientific">Stenotrophomonas ginsengisoli</name>
    <dbReference type="NCBI Taxonomy" id="336566"/>
    <lineage>
        <taxon>Bacteria</taxon>
        <taxon>Pseudomonadati</taxon>
        <taxon>Pseudomonadota</taxon>
        <taxon>Gammaproteobacteria</taxon>
        <taxon>Lysobacterales</taxon>
        <taxon>Lysobacteraceae</taxon>
        <taxon>Stenotrophomonas</taxon>
    </lineage>
</organism>
<accession>A0A0R0D385</accession>
<dbReference type="Gene3D" id="2.40.128.270">
    <property type="match status" value="1"/>
</dbReference>
<feature type="domain" description="DUF306" evidence="2">
    <location>
        <begin position="43"/>
        <end position="151"/>
    </location>
</feature>
<reference evidence="4 5" key="1">
    <citation type="submission" date="2015-05" db="EMBL/GenBank/DDBJ databases">
        <title>Genome sequencing and analysis of members of genus Stenotrophomonas.</title>
        <authorList>
            <person name="Patil P.P."/>
            <person name="Midha S."/>
            <person name="Patil P.B."/>
        </authorList>
    </citation>
    <scope>NUCLEOTIDE SEQUENCE [LARGE SCALE GENOMIC DNA]</scope>
    <source>
        <strain evidence="4 5">DSM 24757</strain>
    </source>
</reference>
<dbReference type="AlphaFoldDB" id="A0A0R0D385"/>
<dbReference type="InterPro" id="IPR005184">
    <property type="entry name" value="DUF306_Meta_HslJ"/>
</dbReference>
<dbReference type="Pfam" id="PF03724">
    <property type="entry name" value="META"/>
    <property type="match status" value="1"/>
</dbReference>
<feature type="chain" id="PRO_5006395165" description="DUF4377 domain-containing protein" evidence="1">
    <location>
        <begin position="20"/>
        <end position="262"/>
    </location>
</feature>
<keyword evidence="5" id="KW-1185">Reference proteome</keyword>
<dbReference type="OrthoDB" id="7871744at2"/>
<comment type="caution">
    <text evidence="4">The sequence shown here is derived from an EMBL/GenBank/DDBJ whole genome shotgun (WGS) entry which is preliminary data.</text>
</comment>
<evidence type="ECO:0000313" key="4">
    <source>
        <dbReference type="EMBL" id="KRG75824.1"/>
    </source>
</evidence>
<dbReference type="PANTHER" id="PTHR35535">
    <property type="entry name" value="HEAT SHOCK PROTEIN HSLJ"/>
    <property type="match status" value="1"/>
</dbReference>
<sequence>MLRAALTLALPLALLTACASTTPGSTDNNGSSNDSSAIALNAYHWQLSAATDKAGQPITALQATAGQKPVQLDFGDRISAYAGCNHLSGGYTVNGTSLSIGNMISTMIGCPQELALRDQVLGAALEKPLTIRTRTSQQLVLVTANGDVLDFKGVPTAETRYGGPGQTVFLEVGPELKPCTHGVMANAQCLQVRPVHYDEHSIKQPSSEAFSHFYGQIEGYQHEAGVRNVLRVKRYDIANPPADAPSQAYVLDMVVESENTRP</sequence>
<dbReference type="PROSITE" id="PS51257">
    <property type="entry name" value="PROKAR_LIPOPROTEIN"/>
    <property type="match status" value="1"/>
</dbReference>
<dbReference type="RefSeq" id="WP_057638415.1">
    <property type="nucleotide sequence ID" value="NZ_LDJM01000027.1"/>
</dbReference>
<evidence type="ECO:0000259" key="2">
    <source>
        <dbReference type="Pfam" id="PF03724"/>
    </source>
</evidence>
<feature type="domain" description="DUF4377" evidence="3">
    <location>
        <begin position="172"/>
        <end position="256"/>
    </location>
</feature>
<evidence type="ECO:0000259" key="3">
    <source>
        <dbReference type="Pfam" id="PF14302"/>
    </source>
</evidence>
<protein>
    <recommendedName>
        <fullName evidence="6">DUF4377 domain-containing protein</fullName>
    </recommendedName>
</protein>
<name>A0A0R0D385_9GAMM</name>
<dbReference type="InterPro" id="IPR025485">
    <property type="entry name" value="DUF4377"/>
</dbReference>
<dbReference type="InterPro" id="IPR038670">
    <property type="entry name" value="HslJ-like_sf"/>
</dbReference>
<gene>
    <name evidence="4" type="ORF">ABB30_11270</name>
</gene>
<dbReference type="PANTHER" id="PTHR35535:SF2">
    <property type="entry name" value="DUF306 DOMAIN-CONTAINING PROTEIN"/>
    <property type="match status" value="1"/>
</dbReference>
<dbReference type="EMBL" id="LDJM01000027">
    <property type="protein sequence ID" value="KRG75824.1"/>
    <property type="molecule type" value="Genomic_DNA"/>
</dbReference>
<dbReference type="PATRIC" id="fig|336566.3.peg.1675"/>
<evidence type="ECO:0008006" key="6">
    <source>
        <dbReference type="Google" id="ProtNLM"/>
    </source>
</evidence>
<dbReference type="Pfam" id="PF14302">
    <property type="entry name" value="DUF4377"/>
    <property type="match status" value="1"/>
</dbReference>
<feature type="signal peptide" evidence="1">
    <location>
        <begin position="1"/>
        <end position="19"/>
    </location>
</feature>
<dbReference type="STRING" id="336566.ABB30_11270"/>
<evidence type="ECO:0000256" key="1">
    <source>
        <dbReference type="SAM" id="SignalP"/>
    </source>
</evidence>
<dbReference type="InterPro" id="IPR053147">
    <property type="entry name" value="Hsp_HslJ-like"/>
</dbReference>
<proteinExistence type="predicted"/>